<evidence type="ECO:0000256" key="1">
    <source>
        <dbReference type="SAM" id="Phobius"/>
    </source>
</evidence>
<dbReference type="Pfam" id="PF13519">
    <property type="entry name" value="VWA_2"/>
    <property type="match status" value="1"/>
</dbReference>
<dbReference type="InterPro" id="IPR002035">
    <property type="entry name" value="VWF_A"/>
</dbReference>
<keyword evidence="5" id="KW-1185">Reference proteome</keyword>
<evidence type="ECO:0000313" key="4">
    <source>
        <dbReference type="EMBL" id="SFR14376.1"/>
    </source>
</evidence>
<reference evidence="5" key="1">
    <citation type="submission" date="2016-10" db="EMBL/GenBank/DDBJ databases">
        <authorList>
            <person name="Varghese N."/>
            <person name="Submissions S."/>
        </authorList>
    </citation>
    <scope>NUCLEOTIDE SEQUENCE [LARGE SCALE GENOMIC DNA]</scope>
    <source>
        <strain evidence="5">DSM 3669</strain>
    </source>
</reference>
<dbReference type="AlphaFoldDB" id="A0A1I6E9I7"/>
<evidence type="ECO:0000259" key="2">
    <source>
        <dbReference type="Pfam" id="PF07584"/>
    </source>
</evidence>
<dbReference type="InterPro" id="IPR024163">
    <property type="entry name" value="Aerotolerance_reg_N"/>
</dbReference>
<dbReference type="Gene3D" id="3.40.50.410">
    <property type="entry name" value="von Willebrand factor, type A domain"/>
    <property type="match status" value="1"/>
</dbReference>
<dbReference type="PANTHER" id="PTHR37464:SF1">
    <property type="entry name" value="BLL2463 PROTEIN"/>
    <property type="match status" value="1"/>
</dbReference>
<dbReference type="Pfam" id="PF07584">
    <property type="entry name" value="BatA"/>
    <property type="match status" value="1"/>
</dbReference>
<gene>
    <name evidence="4" type="ORF">SAMN05660706_13110</name>
</gene>
<evidence type="ECO:0000313" key="5">
    <source>
        <dbReference type="Proteomes" id="UP000199584"/>
    </source>
</evidence>
<keyword evidence="1" id="KW-0472">Membrane</keyword>
<dbReference type="EMBL" id="FOYM01000031">
    <property type="protein sequence ID" value="SFR14376.1"/>
    <property type="molecule type" value="Genomic_DNA"/>
</dbReference>
<evidence type="ECO:0000259" key="3">
    <source>
        <dbReference type="Pfam" id="PF13519"/>
    </source>
</evidence>
<dbReference type="STRING" id="39060.SAMN05660706_13110"/>
<dbReference type="PANTHER" id="PTHR37464">
    <property type="entry name" value="BLL2463 PROTEIN"/>
    <property type="match status" value="1"/>
</dbReference>
<organism evidence="4 5">
    <name type="scientific">Desulfoscipio geothermicus DSM 3669</name>
    <dbReference type="NCBI Taxonomy" id="1121426"/>
    <lineage>
        <taxon>Bacteria</taxon>
        <taxon>Bacillati</taxon>
        <taxon>Bacillota</taxon>
        <taxon>Clostridia</taxon>
        <taxon>Eubacteriales</taxon>
        <taxon>Desulfallaceae</taxon>
        <taxon>Desulfoscipio</taxon>
    </lineage>
</organism>
<proteinExistence type="predicted"/>
<dbReference type="Proteomes" id="UP000199584">
    <property type="component" value="Unassembled WGS sequence"/>
</dbReference>
<keyword evidence="1" id="KW-1133">Transmembrane helix</keyword>
<dbReference type="InterPro" id="IPR036465">
    <property type="entry name" value="vWFA_dom_sf"/>
</dbReference>
<feature type="domain" description="VWFA" evidence="3">
    <location>
        <begin position="88"/>
        <end position="191"/>
    </location>
</feature>
<dbReference type="SUPFAM" id="SSF53300">
    <property type="entry name" value="vWA-like"/>
    <property type="match status" value="1"/>
</dbReference>
<accession>A0A1I6E9I7</accession>
<keyword evidence="1" id="KW-0812">Transmembrane</keyword>
<protein>
    <submittedName>
        <fullName evidence="4">von Willebrand factor type A domain-containing protein</fullName>
    </submittedName>
</protein>
<feature type="transmembrane region" description="Helical" evidence="1">
    <location>
        <begin position="59"/>
        <end position="79"/>
    </location>
</feature>
<feature type="transmembrane region" description="Helical" evidence="1">
    <location>
        <begin position="6"/>
        <end position="23"/>
    </location>
</feature>
<sequence length="610" mass="65208">MFYHPWMLWLALTMPAILALYILRPRRRQSVIPSTLLWRPAPAGLEASRPWQRLRSGPLLWLQLLAAALLVLAAAGPVWRAVIESRSTIVLLDASASMRAVEQGATRFDRAREEVVSLTAGLRGDATITVIAFDRQPRVVVRDSAQPREVSRALERITPSTCAADPGPALSLARSLARQYENPRLVLVSDGGLDLPGGDVDFISVGGGDANVSIAALHLRSTGSGQAAQVTVVNHGSRPASGTVALMKGHYPAGSKKWRLAPGETGHLLWTGLPRNVTVEARLKPDRPDMDLLELDNLAWAVPEGKTKRKILLVTGGNVFLERALGLMSQAEVFVADAARYQLLLHGAYPYDITVLDGVPGPLPPGAALLVDPPAGAPAPGLTVGPAIDRVRPAPAPGSPLLAYVSLDDVNVRDARVLTTGAGWSVDIVSGANTLFAHGELKDRRVAVWSVDLHRSDLPLRPAFPVLMQNTLDWLLPPALGVPGSIRPGDEVKIVPPPLARRMVVEDAGGAAQELAPPFPPSPWVPAEPGLYRLIAYRDDGSTVREIAVNGYIAGEADLRARDPRGSGDRAAPVEAEAGESRRALPLVQWLALSALLVVMVEWGVASRGR</sequence>
<dbReference type="CDD" id="cd00198">
    <property type="entry name" value="vWFA"/>
    <property type="match status" value="1"/>
</dbReference>
<name>A0A1I6E9I7_9FIRM</name>
<feature type="domain" description="Aerotolerance regulator N-terminal" evidence="2">
    <location>
        <begin position="1"/>
        <end position="77"/>
    </location>
</feature>